<keyword evidence="5" id="KW-0547">Nucleotide-binding</keyword>
<dbReference type="InterPro" id="IPR018062">
    <property type="entry name" value="HTH_AraC-typ_CS"/>
</dbReference>
<keyword evidence="3 12" id="KW-0597">Phosphoprotein</keyword>
<dbReference type="GO" id="GO:0043565">
    <property type="term" value="F:sequence-specific DNA binding"/>
    <property type="evidence" value="ECO:0007669"/>
    <property type="project" value="InterPro"/>
</dbReference>
<dbReference type="PROSITE" id="PS51257">
    <property type="entry name" value="PROKAR_LIPOPROTEIN"/>
    <property type="match status" value="1"/>
</dbReference>
<protein>
    <recommendedName>
        <fullName evidence="2">histidine kinase</fullName>
        <ecNumber evidence="2">2.7.13.3</ecNumber>
    </recommendedName>
</protein>
<evidence type="ECO:0000256" key="8">
    <source>
        <dbReference type="ARBA" id="ARBA00023012"/>
    </source>
</evidence>
<comment type="catalytic activity">
    <reaction evidence="1">
        <text>ATP + protein L-histidine = ADP + protein N-phospho-L-histidine.</text>
        <dbReference type="EC" id="2.7.13.3"/>
    </reaction>
</comment>
<dbReference type="PRINTS" id="PR00344">
    <property type="entry name" value="BCTRLSENSOR"/>
</dbReference>
<dbReference type="InterPro" id="IPR018060">
    <property type="entry name" value="HTH_AraC"/>
</dbReference>
<keyword evidence="6" id="KW-0418">Kinase</keyword>
<dbReference type="OrthoDB" id="1522078at2"/>
<dbReference type="CDD" id="cd00082">
    <property type="entry name" value="HisKA"/>
    <property type="match status" value="1"/>
</dbReference>
<dbReference type="InterPro" id="IPR011006">
    <property type="entry name" value="CheY-like_superfamily"/>
</dbReference>
<dbReference type="InterPro" id="IPR003594">
    <property type="entry name" value="HATPase_dom"/>
</dbReference>
<dbReference type="SUPFAM" id="SSF52172">
    <property type="entry name" value="CheY-like"/>
    <property type="match status" value="1"/>
</dbReference>
<dbReference type="PANTHER" id="PTHR43547:SF2">
    <property type="entry name" value="HYBRID SIGNAL TRANSDUCTION HISTIDINE KINASE C"/>
    <property type="match status" value="1"/>
</dbReference>
<evidence type="ECO:0000313" key="19">
    <source>
        <dbReference type="Proteomes" id="UP000256429"/>
    </source>
</evidence>
<dbReference type="FunFam" id="3.30.565.10:FF:000037">
    <property type="entry name" value="Hybrid sensor histidine kinase/response regulator"/>
    <property type="match status" value="1"/>
</dbReference>
<dbReference type="InterPro" id="IPR036890">
    <property type="entry name" value="HATPase_C_sf"/>
</dbReference>
<dbReference type="RefSeq" id="WP_115877697.1">
    <property type="nucleotide sequence ID" value="NZ_QTTQ01000009.1"/>
</dbReference>
<proteinExistence type="predicted"/>
<evidence type="ECO:0000259" key="16">
    <source>
        <dbReference type="PROSITE" id="PS50109"/>
    </source>
</evidence>
<dbReference type="PANTHER" id="PTHR43547">
    <property type="entry name" value="TWO-COMPONENT HISTIDINE KINASE"/>
    <property type="match status" value="1"/>
</dbReference>
<reference evidence="18 19" key="1">
    <citation type="submission" date="2018-08" db="EMBL/GenBank/DDBJ databases">
        <title>Genomic Encyclopedia of Type Strains, Phase III (KMG-III): the genomes of soil and plant-associated and newly described type strains.</title>
        <authorList>
            <person name="Whitman W."/>
        </authorList>
    </citation>
    <scope>NUCLEOTIDE SEQUENCE [LARGE SCALE GENOMIC DNA]</scope>
    <source>
        <strain evidence="18 19">325-5</strain>
    </source>
</reference>
<evidence type="ECO:0000256" key="3">
    <source>
        <dbReference type="ARBA" id="ARBA00022553"/>
    </source>
</evidence>
<dbReference type="SMART" id="SM00387">
    <property type="entry name" value="HATPase_c"/>
    <property type="match status" value="1"/>
</dbReference>
<evidence type="ECO:0000256" key="9">
    <source>
        <dbReference type="ARBA" id="ARBA00023015"/>
    </source>
</evidence>
<evidence type="ECO:0000256" key="13">
    <source>
        <dbReference type="SAM" id="Coils"/>
    </source>
</evidence>
<dbReference type="SUPFAM" id="SSF46689">
    <property type="entry name" value="Homeodomain-like"/>
    <property type="match status" value="1"/>
</dbReference>
<evidence type="ECO:0000313" key="18">
    <source>
        <dbReference type="EMBL" id="REE83006.1"/>
    </source>
</evidence>
<dbReference type="Gene3D" id="3.30.565.10">
    <property type="entry name" value="Histidine kinase-like ATPase, C-terminal domain"/>
    <property type="match status" value="1"/>
</dbReference>
<feature type="modified residue" description="4-aspartylphosphate" evidence="12">
    <location>
        <position position="710"/>
    </location>
</feature>
<dbReference type="SMART" id="SM00448">
    <property type="entry name" value="REC"/>
    <property type="match status" value="1"/>
</dbReference>
<dbReference type="EC" id="2.7.13.3" evidence="2"/>
<dbReference type="GO" id="GO:0005524">
    <property type="term" value="F:ATP binding"/>
    <property type="evidence" value="ECO:0007669"/>
    <property type="project" value="UniProtKB-KW"/>
</dbReference>
<keyword evidence="11" id="KW-0804">Transcription</keyword>
<dbReference type="SMART" id="SM00342">
    <property type="entry name" value="HTH_ARAC"/>
    <property type="match status" value="1"/>
</dbReference>
<keyword evidence="4" id="KW-0808">Transferase</keyword>
<keyword evidence="14" id="KW-0812">Transmembrane</keyword>
<dbReference type="EMBL" id="QTTQ01000009">
    <property type="protein sequence ID" value="REE83006.1"/>
    <property type="molecule type" value="Genomic_DNA"/>
</dbReference>
<keyword evidence="10" id="KW-0238">DNA-binding</keyword>
<dbReference type="GO" id="GO:0000155">
    <property type="term" value="F:phosphorelay sensor kinase activity"/>
    <property type="evidence" value="ECO:0007669"/>
    <property type="project" value="InterPro"/>
</dbReference>
<evidence type="ECO:0000259" key="15">
    <source>
        <dbReference type="PROSITE" id="PS01124"/>
    </source>
</evidence>
<dbReference type="InterPro" id="IPR001789">
    <property type="entry name" value="Sig_transdc_resp-reg_receiver"/>
</dbReference>
<keyword evidence="14" id="KW-1133">Transmembrane helix</keyword>
<dbReference type="Pfam" id="PF02518">
    <property type="entry name" value="HATPase_c"/>
    <property type="match status" value="1"/>
</dbReference>
<evidence type="ECO:0000256" key="14">
    <source>
        <dbReference type="SAM" id="Phobius"/>
    </source>
</evidence>
<dbReference type="SMART" id="SM00388">
    <property type="entry name" value="HisKA"/>
    <property type="match status" value="1"/>
</dbReference>
<dbReference type="Gene3D" id="1.10.287.130">
    <property type="match status" value="1"/>
</dbReference>
<dbReference type="Proteomes" id="UP000256429">
    <property type="component" value="Unassembled WGS sequence"/>
</dbReference>
<sequence>MLFQVRFYYFLLVIVTFFSCKNVNQDKKITIGFSQCVSNDLWRQEMNKSMQIQADLFENVHLEIVDANSNSELQSKQIQQFIDKKVDVIIVSPWQSTPVTPVIQKAIDNGIPVLVVDRKTDKQTYTAYLGADNYQVGINAANFIASKTNKPTKIIEIRGLEGSSPAYERSIGFKDVIKATPNLEIVKIIDSDWEASSIKESFRKALNEIKDVDFVFAHNDRLAYGAWEVAQDLGLEKQLKIIGVDGLPGPNGGLDLVKKGVLIATILYPTGGDEALRLAVDLVAKKTHPINNILESTVVDFRNAAILESQFIRINQKINDINNLQTNINQLQKTYNSQNNLVKILLVFLVLIIALAVYSIYSILVIKNKNRLLRINNEKIIIQRNKIQQIAKEIREVNEARTNFFTGLSHEFKTPLTLIMSTAETLYEENINRKLNLGDHIPNIYKNSNRLLRLINQLLDFRKIEDKKFNINVVPTNINEFSKQIFNDFSSEAVRKNINYIFNSNCTETEVYIDRSLLDKVYFNLLSNALKFTPRKGEIKLDINCEGDSVVIKVSDSGIGIPSTDLDKVFKPFFQGSNNYQYSSGIGLNLSKQFIELHGGTIEIDINNGTVFTITLLKGKEHFPKEVISEIDTFPIKKVQIDYLELQTVNQNYIEEITTEKYSILVVEDNIDLNNFLIDRLSRRYKVYTSYGPDAIDLALEHVPDLVLSDVSLPGKSGFEICEILKKDLRTSHIPTIILTALGDQDSYIKGLDSGADMFISKPFSIKVLEHSIETLLYNRERLRYFYSNKLNNVEANNKFGEIEQVFIVEIKKNIDKNLDNSNFSVEDLAEKMNISRVQLYRKVKAILGISISEYIQDFRLEKSKELLETSKLSISEIAYSTGFSSPNYFSTSFKNKFGKTPKEFRK</sequence>
<keyword evidence="14" id="KW-0472">Membrane</keyword>
<dbReference type="Pfam" id="PF00072">
    <property type="entry name" value="Response_reg"/>
    <property type="match status" value="1"/>
</dbReference>
<keyword evidence="19" id="KW-1185">Reference proteome</keyword>
<keyword evidence="13" id="KW-0175">Coiled coil</keyword>
<evidence type="ECO:0000256" key="2">
    <source>
        <dbReference type="ARBA" id="ARBA00012438"/>
    </source>
</evidence>
<evidence type="ECO:0000259" key="17">
    <source>
        <dbReference type="PROSITE" id="PS50110"/>
    </source>
</evidence>
<dbReference type="SUPFAM" id="SSF47384">
    <property type="entry name" value="Homodimeric domain of signal transducing histidine kinase"/>
    <property type="match status" value="1"/>
</dbReference>
<keyword evidence="9" id="KW-0805">Transcription regulation</keyword>
<dbReference type="Pfam" id="PF12833">
    <property type="entry name" value="HTH_18"/>
    <property type="match status" value="1"/>
</dbReference>
<organism evidence="18 19">
    <name type="scientific">Lutibacter oceani</name>
    <dbReference type="NCBI Taxonomy" id="1853311"/>
    <lineage>
        <taxon>Bacteria</taxon>
        <taxon>Pseudomonadati</taxon>
        <taxon>Bacteroidota</taxon>
        <taxon>Flavobacteriia</taxon>
        <taxon>Flavobacteriales</taxon>
        <taxon>Flavobacteriaceae</taxon>
        <taxon>Lutibacter</taxon>
    </lineage>
</organism>
<evidence type="ECO:0000256" key="5">
    <source>
        <dbReference type="ARBA" id="ARBA00022741"/>
    </source>
</evidence>
<feature type="coiled-coil region" evidence="13">
    <location>
        <begin position="314"/>
        <end position="341"/>
    </location>
</feature>
<dbReference type="GO" id="GO:0003700">
    <property type="term" value="F:DNA-binding transcription factor activity"/>
    <property type="evidence" value="ECO:0007669"/>
    <property type="project" value="InterPro"/>
</dbReference>
<keyword evidence="7" id="KW-0067">ATP-binding</keyword>
<evidence type="ECO:0000256" key="1">
    <source>
        <dbReference type="ARBA" id="ARBA00000085"/>
    </source>
</evidence>
<dbReference type="InterPro" id="IPR005467">
    <property type="entry name" value="His_kinase_dom"/>
</dbReference>
<name>A0A3D9S0Z7_9FLAO</name>
<dbReference type="PROSITE" id="PS50109">
    <property type="entry name" value="HIS_KIN"/>
    <property type="match status" value="1"/>
</dbReference>
<gene>
    <name evidence="18" type="ORF">BX611_0284</name>
</gene>
<dbReference type="Gene3D" id="1.10.10.60">
    <property type="entry name" value="Homeodomain-like"/>
    <property type="match status" value="2"/>
</dbReference>
<evidence type="ECO:0000256" key="4">
    <source>
        <dbReference type="ARBA" id="ARBA00022679"/>
    </source>
</evidence>
<accession>A0A3D9S0Z7</accession>
<dbReference type="PROSITE" id="PS50110">
    <property type="entry name" value="RESPONSE_REGULATORY"/>
    <property type="match status" value="1"/>
</dbReference>
<dbReference type="InterPro" id="IPR025997">
    <property type="entry name" value="SBP_2_dom"/>
</dbReference>
<dbReference type="CDD" id="cd06308">
    <property type="entry name" value="PBP1_sensor_kinase-like"/>
    <property type="match status" value="1"/>
</dbReference>
<feature type="transmembrane region" description="Helical" evidence="14">
    <location>
        <begin position="344"/>
        <end position="366"/>
    </location>
</feature>
<dbReference type="SUPFAM" id="SSF53822">
    <property type="entry name" value="Periplasmic binding protein-like I"/>
    <property type="match status" value="1"/>
</dbReference>
<feature type="domain" description="Histidine kinase" evidence="16">
    <location>
        <begin position="407"/>
        <end position="620"/>
    </location>
</feature>
<keyword evidence="8" id="KW-0902">Two-component regulatory system</keyword>
<dbReference type="Pfam" id="PF00512">
    <property type="entry name" value="HisKA"/>
    <property type="match status" value="1"/>
</dbReference>
<dbReference type="SUPFAM" id="SSF55874">
    <property type="entry name" value="ATPase domain of HSP90 chaperone/DNA topoisomerase II/histidine kinase"/>
    <property type="match status" value="1"/>
</dbReference>
<dbReference type="InterPro" id="IPR003661">
    <property type="entry name" value="HisK_dim/P_dom"/>
</dbReference>
<evidence type="ECO:0000256" key="11">
    <source>
        <dbReference type="ARBA" id="ARBA00023163"/>
    </source>
</evidence>
<dbReference type="Pfam" id="PF13407">
    <property type="entry name" value="Peripla_BP_4"/>
    <property type="match status" value="1"/>
</dbReference>
<keyword evidence="18" id="KW-0813">Transport</keyword>
<evidence type="ECO:0000256" key="6">
    <source>
        <dbReference type="ARBA" id="ARBA00022777"/>
    </source>
</evidence>
<dbReference type="Gene3D" id="3.40.50.2300">
    <property type="match status" value="3"/>
</dbReference>
<dbReference type="PROSITE" id="PS01124">
    <property type="entry name" value="HTH_ARAC_FAMILY_2"/>
    <property type="match status" value="1"/>
</dbReference>
<dbReference type="InterPro" id="IPR028082">
    <property type="entry name" value="Peripla_BP_I"/>
</dbReference>
<feature type="domain" description="HTH araC/xylS-type" evidence="15">
    <location>
        <begin position="809"/>
        <end position="907"/>
    </location>
</feature>
<dbReference type="InterPro" id="IPR009057">
    <property type="entry name" value="Homeodomain-like_sf"/>
</dbReference>
<feature type="domain" description="Response regulatory" evidence="17">
    <location>
        <begin position="663"/>
        <end position="777"/>
    </location>
</feature>
<comment type="caution">
    <text evidence="18">The sequence shown here is derived from an EMBL/GenBank/DDBJ whole genome shotgun (WGS) entry which is preliminary data.</text>
</comment>
<keyword evidence="18" id="KW-0762">Sugar transport</keyword>
<dbReference type="InterPro" id="IPR004358">
    <property type="entry name" value="Sig_transdc_His_kin-like_C"/>
</dbReference>
<dbReference type="PROSITE" id="PS00041">
    <property type="entry name" value="HTH_ARAC_FAMILY_1"/>
    <property type="match status" value="1"/>
</dbReference>
<evidence type="ECO:0000256" key="7">
    <source>
        <dbReference type="ARBA" id="ARBA00022840"/>
    </source>
</evidence>
<evidence type="ECO:0000256" key="12">
    <source>
        <dbReference type="PROSITE-ProRule" id="PRU00169"/>
    </source>
</evidence>
<dbReference type="AlphaFoldDB" id="A0A3D9S0Z7"/>
<evidence type="ECO:0000256" key="10">
    <source>
        <dbReference type="ARBA" id="ARBA00023125"/>
    </source>
</evidence>
<dbReference type="InterPro" id="IPR036097">
    <property type="entry name" value="HisK_dim/P_sf"/>
</dbReference>